<evidence type="ECO:0000313" key="1">
    <source>
        <dbReference type="EMBL" id="GAQ88764.1"/>
    </source>
</evidence>
<sequence>MGVFSTLTSYYGYSFGREIARRELEGKIKELREQVKALQKPPGAPGAGRIVTQQLPLLMVDGSGQRY</sequence>
<keyword evidence="2" id="KW-1185">Reference proteome</keyword>
<dbReference type="OrthoDB" id="1851682at2759"/>
<evidence type="ECO:0000313" key="2">
    <source>
        <dbReference type="Proteomes" id="UP000054558"/>
    </source>
</evidence>
<proteinExistence type="predicted"/>
<accession>A0A1Y1ICS8</accession>
<organism evidence="1 2">
    <name type="scientific">Klebsormidium nitens</name>
    <name type="common">Green alga</name>
    <name type="synonym">Ulothrix nitens</name>
    <dbReference type="NCBI Taxonomy" id="105231"/>
    <lineage>
        <taxon>Eukaryota</taxon>
        <taxon>Viridiplantae</taxon>
        <taxon>Streptophyta</taxon>
        <taxon>Klebsormidiophyceae</taxon>
        <taxon>Klebsormidiales</taxon>
        <taxon>Klebsormidiaceae</taxon>
        <taxon>Klebsormidium</taxon>
    </lineage>
</organism>
<name>A0A1Y1ICS8_KLENI</name>
<dbReference type="AlphaFoldDB" id="A0A1Y1ICS8"/>
<gene>
    <name evidence="1" type="ORF">KFL_004570060</name>
</gene>
<reference evidence="1 2" key="1">
    <citation type="journal article" date="2014" name="Nat. Commun.">
        <title>Klebsormidium flaccidum genome reveals primary factors for plant terrestrial adaptation.</title>
        <authorList>
            <person name="Hori K."/>
            <person name="Maruyama F."/>
            <person name="Fujisawa T."/>
            <person name="Togashi T."/>
            <person name="Yamamoto N."/>
            <person name="Seo M."/>
            <person name="Sato S."/>
            <person name="Yamada T."/>
            <person name="Mori H."/>
            <person name="Tajima N."/>
            <person name="Moriyama T."/>
            <person name="Ikeuchi M."/>
            <person name="Watanabe M."/>
            <person name="Wada H."/>
            <person name="Kobayashi K."/>
            <person name="Saito M."/>
            <person name="Masuda T."/>
            <person name="Sasaki-Sekimoto Y."/>
            <person name="Mashiguchi K."/>
            <person name="Awai K."/>
            <person name="Shimojima M."/>
            <person name="Masuda S."/>
            <person name="Iwai M."/>
            <person name="Nobusawa T."/>
            <person name="Narise T."/>
            <person name="Kondo S."/>
            <person name="Saito H."/>
            <person name="Sato R."/>
            <person name="Murakawa M."/>
            <person name="Ihara Y."/>
            <person name="Oshima-Yamada Y."/>
            <person name="Ohtaka K."/>
            <person name="Satoh M."/>
            <person name="Sonobe K."/>
            <person name="Ishii M."/>
            <person name="Ohtani R."/>
            <person name="Kanamori-Sato M."/>
            <person name="Honoki R."/>
            <person name="Miyazaki D."/>
            <person name="Mochizuki H."/>
            <person name="Umetsu J."/>
            <person name="Higashi K."/>
            <person name="Shibata D."/>
            <person name="Kamiya Y."/>
            <person name="Sato N."/>
            <person name="Nakamura Y."/>
            <person name="Tabata S."/>
            <person name="Ida S."/>
            <person name="Kurokawa K."/>
            <person name="Ohta H."/>
        </authorList>
    </citation>
    <scope>NUCLEOTIDE SEQUENCE [LARGE SCALE GENOMIC DNA]</scope>
    <source>
        <strain evidence="1 2">NIES-2285</strain>
    </source>
</reference>
<dbReference type="Proteomes" id="UP000054558">
    <property type="component" value="Unassembled WGS sequence"/>
</dbReference>
<protein>
    <submittedName>
        <fullName evidence="1">Uncharacterized protein</fullName>
    </submittedName>
</protein>
<dbReference type="EMBL" id="DF237406">
    <property type="protein sequence ID" value="GAQ88764.1"/>
    <property type="molecule type" value="Genomic_DNA"/>
</dbReference>